<dbReference type="PROSITE" id="PS50011">
    <property type="entry name" value="PROTEIN_KINASE_DOM"/>
    <property type="match status" value="1"/>
</dbReference>
<evidence type="ECO:0000256" key="10">
    <source>
        <dbReference type="SAM" id="Phobius"/>
    </source>
</evidence>
<dbReference type="GO" id="GO:0030247">
    <property type="term" value="F:polysaccharide binding"/>
    <property type="evidence" value="ECO:0007669"/>
    <property type="project" value="InterPro"/>
</dbReference>
<comment type="caution">
    <text evidence="13">The sequence shown here is derived from an EMBL/GenBank/DDBJ whole genome shotgun (WGS) entry which is preliminary data.</text>
</comment>
<comment type="catalytic activity">
    <reaction evidence="8">
        <text>L-seryl-[protein] + ATP = O-phospho-L-seryl-[protein] + ADP + H(+)</text>
        <dbReference type="Rhea" id="RHEA:17989"/>
        <dbReference type="Rhea" id="RHEA-COMP:9863"/>
        <dbReference type="Rhea" id="RHEA-COMP:11604"/>
        <dbReference type="ChEBI" id="CHEBI:15378"/>
        <dbReference type="ChEBI" id="CHEBI:29999"/>
        <dbReference type="ChEBI" id="CHEBI:30616"/>
        <dbReference type="ChEBI" id="CHEBI:83421"/>
        <dbReference type="ChEBI" id="CHEBI:456216"/>
        <dbReference type="EC" id="2.7.11.1"/>
    </reaction>
</comment>
<dbReference type="GO" id="GO:0004674">
    <property type="term" value="F:protein serine/threonine kinase activity"/>
    <property type="evidence" value="ECO:0007669"/>
    <property type="project" value="UniProtKB-EC"/>
</dbReference>
<feature type="compositionally biased region" description="Basic and acidic residues" evidence="9">
    <location>
        <begin position="463"/>
        <end position="474"/>
    </location>
</feature>
<dbReference type="GO" id="GO:0016020">
    <property type="term" value="C:membrane"/>
    <property type="evidence" value="ECO:0007669"/>
    <property type="project" value="UniProtKB-SubCell"/>
</dbReference>
<comment type="subcellular location">
    <subcellularLocation>
        <location evidence="1">Membrane</location>
        <topology evidence="1">Single-pass membrane protein</topology>
    </subcellularLocation>
</comment>
<dbReference type="EC" id="2.7.11.1" evidence="2"/>
<evidence type="ECO:0000313" key="14">
    <source>
        <dbReference type="Proteomes" id="UP001151532"/>
    </source>
</evidence>
<evidence type="ECO:0000256" key="5">
    <source>
        <dbReference type="ARBA" id="ARBA00022840"/>
    </source>
</evidence>
<feature type="domain" description="Protein kinase" evidence="12">
    <location>
        <begin position="328"/>
        <end position="508"/>
    </location>
</feature>
<dbReference type="Pfam" id="PF14380">
    <property type="entry name" value="WAK_assoc"/>
    <property type="match status" value="1"/>
</dbReference>
<accession>A0A9Q0W3E9</accession>
<evidence type="ECO:0000256" key="1">
    <source>
        <dbReference type="ARBA" id="ARBA00004167"/>
    </source>
</evidence>
<keyword evidence="13" id="KW-0808">Transferase</keyword>
<name>A0A9Q0W3E9_SALPP</name>
<dbReference type="SUPFAM" id="SSF56112">
    <property type="entry name" value="Protein kinase-like (PK-like)"/>
    <property type="match status" value="1"/>
</dbReference>
<dbReference type="AlphaFoldDB" id="A0A9Q0W3E9"/>
<reference evidence="13" key="1">
    <citation type="submission" date="2022-11" db="EMBL/GenBank/DDBJ databases">
        <authorList>
            <person name="Hyden B.L."/>
            <person name="Feng K."/>
            <person name="Yates T."/>
            <person name="Jawdy S."/>
            <person name="Smart L.B."/>
            <person name="Muchero W."/>
        </authorList>
    </citation>
    <scope>NUCLEOTIDE SEQUENCE</scope>
    <source>
        <tissue evidence="13">Shoot tip</tissue>
    </source>
</reference>
<dbReference type="InterPro" id="IPR000719">
    <property type="entry name" value="Prot_kinase_dom"/>
</dbReference>
<evidence type="ECO:0000256" key="2">
    <source>
        <dbReference type="ARBA" id="ARBA00012513"/>
    </source>
</evidence>
<dbReference type="OrthoDB" id="4062651at2759"/>
<dbReference type="PANTHER" id="PTHR46008">
    <property type="entry name" value="LEAF RUST 10 DISEASE-RESISTANCE LOCUS RECEPTOR-LIKE PROTEIN KINASE-LIKE 1.4"/>
    <property type="match status" value="1"/>
</dbReference>
<gene>
    <name evidence="13" type="ORF">OIU79_024801</name>
</gene>
<proteinExistence type="predicted"/>
<keyword evidence="10" id="KW-0812">Transmembrane</keyword>
<dbReference type="EMBL" id="JAPFFK010000006">
    <property type="protein sequence ID" value="KAJ6759812.1"/>
    <property type="molecule type" value="Genomic_DNA"/>
</dbReference>
<keyword evidence="13" id="KW-0418">Kinase</keyword>
<evidence type="ECO:0000259" key="12">
    <source>
        <dbReference type="PROSITE" id="PS50011"/>
    </source>
</evidence>
<feature type="transmembrane region" description="Helical" evidence="10">
    <location>
        <begin position="257"/>
        <end position="279"/>
    </location>
</feature>
<dbReference type="Gene3D" id="3.30.200.20">
    <property type="entry name" value="Phosphorylase Kinase, domain 1"/>
    <property type="match status" value="1"/>
</dbReference>
<dbReference type="InterPro" id="IPR025287">
    <property type="entry name" value="WAK_GUB"/>
</dbReference>
<evidence type="ECO:0000256" key="6">
    <source>
        <dbReference type="ARBA" id="ARBA00023180"/>
    </source>
</evidence>
<keyword evidence="5" id="KW-0067">ATP-binding</keyword>
<keyword evidence="10" id="KW-0472">Membrane</keyword>
<evidence type="ECO:0000256" key="8">
    <source>
        <dbReference type="ARBA" id="ARBA00048679"/>
    </source>
</evidence>
<evidence type="ECO:0000313" key="13">
    <source>
        <dbReference type="EMBL" id="KAJ6759812.1"/>
    </source>
</evidence>
<evidence type="ECO:0000256" key="7">
    <source>
        <dbReference type="ARBA" id="ARBA00047899"/>
    </source>
</evidence>
<organism evidence="13 14">
    <name type="scientific">Salix purpurea</name>
    <name type="common">Purple osier willow</name>
    <dbReference type="NCBI Taxonomy" id="77065"/>
    <lineage>
        <taxon>Eukaryota</taxon>
        <taxon>Viridiplantae</taxon>
        <taxon>Streptophyta</taxon>
        <taxon>Embryophyta</taxon>
        <taxon>Tracheophyta</taxon>
        <taxon>Spermatophyta</taxon>
        <taxon>Magnoliopsida</taxon>
        <taxon>eudicotyledons</taxon>
        <taxon>Gunneridae</taxon>
        <taxon>Pentapetalae</taxon>
        <taxon>rosids</taxon>
        <taxon>fabids</taxon>
        <taxon>Malpighiales</taxon>
        <taxon>Salicaceae</taxon>
        <taxon>Saliceae</taxon>
        <taxon>Salix</taxon>
    </lineage>
</organism>
<evidence type="ECO:0000256" key="9">
    <source>
        <dbReference type="SAM" id="MobiDB-lite"/>
    </source>
</evidence>
<evidence type="ECO:0000256" key="11">
    <source>
        <dbReference type="SAM" id="SignalP"/>
    </source>
</evidence>
<feature type="chain" id="PRO_5040409367" description="non-specific serine/threonine protein kinase" evidence="11">
    <location>
        <begin position="24"/>
        <end position="508"/>
    </location>
</feature>
<dbReference type="InterPro" id="IPR011009">
    <property type="entry name" value="Kinase-like_dom_sf"/>
</dbReference>
<protein>
    <recommendedName>
        <fullName evidence="2">non-specific serine/threonine protein kinase</fullName>
        <ecNumber evidence="2">2.7.11.1</ecNumber>
    </recommendedName>
</protein>
<dbReference type="InterPro" id="IPR032872">
    <property type="entry name" value="WAK_assoc_C"/>
</dbReference>
<keyword evidence="10" id="KW-1133">Transmembrane helix</keyword>
<comment type="catalytic activity">
    <reaction evidence="7">
        <text>L-threonyl-[protein] + ATP = O-phospho-L-threonyl-[protein] + ADP + H(+)</text>
        <dbReference type="Rhea" id="RHEA:46608"/>
        <dbReference type="Rhea" id="RHEA-COMP:11060"/>
        <dbReference type="Rhea" id="RHEA-COMP:11605"/>
        <dbReference type="ChEBI" id="CHEBI:15378"/>
        <dbReference type="ChEBI" id="CHEBI:30013"/>
        <dbReference type="ChEBI" id="CHEBI:30616"/>
        <dbReference type="ChEBI" id="CHEBI:61977"/>
        <dbReference type="ChEBI" id="CHEBI:456216"/>
        <dbReference type="EC" id="2.7.11.1"/>
    </reaction>
</comment>
<keyword evidence="6" id="KW-0325">Glycoprotein</keyword>
<dbReference type="Proteomes" id="UP001151532">
    <property type="component" value="Chromosome 15Z"/>
</dbReference>
<evidence type="ECO:0000256" key="3">
    <source>
        <dbReference type="ARBA" id="ARBA00022729"/>
    </source>
</evidence>
<feature type="signal peptide" evidence="11">
    <location>
        <begin position="1"/>
        <end position="23"/>
    </location>
</feature>
<keyword evidence="3 11" id="KW-0732">Signal</keyword>
<reference evidence="13" key="2">
    <citation type="journal article" date="2023" name="Int. J. Mol. Sci.">
        <title>De Novo Assembly and Annotation of 11 Diverse Shrub Willow (Salix) Genomes Reveals Novel Gene Organization in Sex-Linked Regions.</title>
        <authorList>
            <person name="Hyden B."/>
            <person name="Feng K."/>
            <person name="Yates T.B."/>
            <person name="Jawdy S."/>
            <person name="Cereghino C."/>
            <person name="Smart L.B."/>
            <person name="Muchero W."/>
        </authorList>
    </citation>
    <scope>NUCLEOTIDE SEQUENCE</scope>
    <source>
        <tissue evidence="13">Shoot tip</tissue>
    </source>
</reference>
<keyword evidence="4" id="KW-0547">Nucleotide-binding</keyword>
<keyword evidence="14" id="KW-1185">Reference proteome</keyword>
<dbReference type="Pfam" id="PF00069">
    <property type="entry name" value="Pkinase"/>
    <property type="match status" value="1"/>
</dbReference>
<dbReference type="Pfam" id="PF13947">
    <property type="entry name" value="GUB_WAK_bind"/>
    <property type="match status" value="1"/>
</dbReference>
<dbReference type="PANTHER" id="PTHR46008:SF20">
    <property type="entry name" value="PROTEIN KINASE DOMAIN-CONTAINING PROTEIN"/>
    <property type="match status" value="1"/>
</dbReference>
<dbReference type="GO" id="GO:0005524">
    <property type="term" value="F:ATP binding"/>
    <property type="evidence" value="ECO:0007669"/>
    <property type="project" value="UniProtKB-KW"/>
</dbReference>
<sequence>MNFFRSIYNSIFLFTYLASQTASQDPKYKSCEPKSCGAGPNISYPFWLSPEQESLCGHPGFHLTCNNKRPALTISNEVYIINDIFYADNSLLVANAAAFEETCPTPLHNISLDRTPFTISSGYYNFSLLYNCTSKPKNNSSVYALSCATNSTHHSFAGFHLEEIEMNSSYPLNSCQDFVSVPIHTGEDIATSLNRADYSEVLKMGFRMSWTAHNCSACETSGGRCGSENGEFLCFGRDRRRLISGDAGTTLKVVKKVGIGLGASFGTVVIMLVAFFFWYRRKKRQYESIFSRSMKSVPSSKAHMERRSSYNGVHLFSYEELEEATNNFDKTRELGDGGCGTVYYGKLLDGREVAVKRLYDNNYKMLEQFLNEVDILTRLRHQNLVLLHRHEINLSTMAIDKIQNNSLNELVDPSLGFESDYAARKMISAVAGLSFQCLQSAKELRPSMEKVVEILKEIQSRDYNAERAEDKDSSSDGVGLLKTCPIPPSPDTVTVTWNSTSSTPYASV</sequence>
<evidence type="ECO:0000256" key="4">
    <source>
        <dbReference type="ARBA" id="ARBA00022741"/>
    </source>
</evidence>
<feature type="region of interest" description="Disordered" evidence="9">
    <location>
        <begin position="463"/>
        <end position="508"/>
    </location>
</feature>
<keyword evidence="13" id="KW-0675">Receptor</keyword>
<feature type="compositionally biased region" description="Low complexity" evidence="9">
    <location>
        <begin position="492"/>
        <end position="508"/>
    </location>
</feature>